<keyword evidence="1" id="KW-0677">Repeat</keyword>
<evidence type="ECO:0000313" key="3">
    <source>
        <dbReference type="EMBL" id="KAL0406605.1"/>
    </source>
</evidence>
<organism evidence="3">
    <name type="scientific">Sesamum latifolium</name>
    <dbReference type="NCBI Taxonomy" id="2727402"/>
    <lineage>
        <taxon>Eukaryota</taxon>
        <taxon>Viridiplantae</taxon>
        <taxon>Streptophyta</taxon>
        <taxon>Embryophyta</taxon>
        <taxon>Tracheophyta</taxon>
        <taxon>Spermatophyta</taxon>
        <taxon>Magnoliopsida</taxon>
        <taxon>eudicotyledons</taxon>
        <taxon>Gunneridae</taxon>
        <taxon>Pentapetalae</taxon>
        <taxon>asterids</taxon>
        <taxon>lamiids</taxon>
        <taxon>Lamiales</taxon>
        <taxon>Pedaliaceae</taxon>
        <taxon>Sesamum</taxon>
    </lineage>
</organism>
<dbReference type="PANTHER" id="PTHR22870:SF408">
    <property type="entry name" value="OS09G0560450 PROTEIN"/>
    <property type="match status" value="1"/>
</dbReference>
<dbReference type="InterPro" id="IPR009091">
    <property type="entry name" value="RCC1/BLIP-II"/>
</dbReference>
<comment type="caution">
    <text evidence="3">The sequence shown here is derived from an EMBL/GenBank/DDBJ whole genome shotgun (WGS) entry which is preliminary data.</text>
</comment>
<reference evidence="3" key="2">
    <citation type="journal article" date="2024" name="Plant">
        <title>Genomic evolution and insights into agronomic trait innovations of Sesamum species.</title>
        <authorList>
            <person name="Miao H."/>
            <person name="Wang L."/>
            <person name="Qu L."/>
            <person name="Liu H."/>
            <person name="Sun Y."/>
            <person name="Le M."/>
            <person name="Wang Q."/>
            <person name="Wei S."/>
            <person name="Zheng Y."/>
            <person name="Lin W."/>
            <person name="Duan Y."/>
            <person name="Cao H."/>
            <person name="Xiong S."/>
            <person name="Wang X."/>
            <person name="Wei L."/>
            <person name="Li C."/>
            <person name="Ma Q."/>
            <person name="Ju M."/>
            <person name="Zhao R."/>
            <person name="Li G."/>
            <person name="Mu C."/>
            <person name="Tian Q."/>
            <person name="Mei H."/>
            <person name="Zhang T."/>
            <person name="Gao T."/>
            <person name="Zhang H."/>
        </authorList>
    </citation>
    <scope>NUCLEOTIDE SEQUENCE</scope>
    <source>
        <strain evidence="3">KEN1</strain>
    </source>
</reference>
<dbReference type="SUPFAM" id="SSF50985">
    <property type="entry name" value="RCC1/BLIP-II"/>
    <property type="match status" value="1"/>
</dbReference>
<accession>A0AAW2TQ80</accession>
<dbReference type="PROSITE" id="PS50012">
    <property type="entry name" value="RCC1_3"/>
    <property type="match status" value="1"/>
</dbReference>
<feature type="repeat" description="RCC1" evidence="2">
    <location>
        <begin position="1"/>
        <end position="34"/>
    </location>
</feature>
<dbReference type="InterPro" id="IPR051210">
    <property type="entry name" value="Ub_ligase/GEF_domain"/>
</dbReference>
<gene>
    <name evidence="3" type="ORF">Slati_3974400</name>
</gene>
<evidence type="ECO:0000256" key="1">
    <source>
        <dbReference type="ARBA" id="ARBA00022737"/>
    </source>
</evidence>
<protein>
    <submittedName>
        <fullName evidence="3">Uncharacterized protein</fullName>
    </submittedName>
</protein>
<reference evidence="3" key="1">
    <citation type="submission" date="2020-06" db="EMBL/GenBank/DDBJ databases">
        <authorList>
            <person name="Li T."/>
            <person name="Hu X."/>
            <person name="Zhang T."/>
            <person name="Song X."/>
            <person name="Zhang H."/>
            <person name="Dai N."/>
            <person name="Sheng W."/>
            <person name="Hou X."/>
            <person name="Wei L."/>
        </authorList>
    </citation>
    <scope>NUCLEOTIDE SEQUENCE</scope>
    <source>
        <strain evidence="3">KEN1</strain>
        <tissue evidence="3">Leaf</tissue>
    </source>
</reference>
<proteinExistence type="predicted"/>
<name>A0AAW2TQ80_9LAMI</name>
<dbReference type="PANTHER" id="PTHR22870">
    <property type="entry name" value="REGULATOR OF CHROMOSOME CONDENSATION"/>
    <property type="match status" value="1"/>
</dbReference>
<dbReference type="AlphaFoldDB" id="A0AAW2TQ80"/>
<sequence>MPVIWEPTLVEELFDVEVVDVACGLDHSLILCSDGTLVSGGSNVYGQLGRVKEDLGLHQVDLSHRPMSIASGLGHSLAICKHTSSESEKIVEVSLHGDGTRVLNLEREGSENVPLVVDSLVGEMPISVSGGAGAFLSCDGQARGLELGLR</sequence>
<dbReference type="InterPro" id="IPR000408">
    <property type="entry name" value="Reg_chr_condens"/>
</dbReference>
<evidence type="ECO:0000256" key="2">
    <source>
        <dbReference type="PROSITE-ProRule" id="PRU00235"/>
    </source>
</evidence>
<dbReference type="EMBL" id="JACGWN010000014">
    <property type="protein sequence ID" value="KAL0406605.1"/>
    <property type="molecule type" value="Genomic_DNA"/>
</dbReference>
<dbReference type="Pfam" id="PF13540">
    <property type="entry name" value="RCC1_2"/>
    <property type="match status" value="1"/>
</dbReference>
<dbReference type="Gene3D" id="2.130.10.30">
    <property type="entry name" value="Regulator of chromosome condensation 1/beta-lactamase-inhibitor protein II"/>
    <property type="match status" value="1"/>
</dbReference>